<dbReference type="Gene3D" id="1.25.40.20">
    <property type="entry name" value="Ankyrin repeat-containing domain"/>
    <property type="match status" value="2"/>
</dbReference>
<evidence type="ECO:0000256" key="2">
    <source>
        <dbReference type="ARBA" id="ARBA00022737"/>
    </source>
</evidence>
<dbReference type="Pfam" id="PF00023">
    <property type="entry name" value="Ank"/>
    <property type="match status" value="2"/>
</dbReference>
<dbReference type="PANTHER" id="PTHR24173:SF78">
    <property type="entry name" value="PROTEIN FEM-1 HOMOLOG B"/>
    <property type="match status" value="1"/>
</dbReference>
<dbReference type="SMART" id="SM00248">
    <property type="entry name" value="ANK"/>
    <property type="match status" value="8"/>
</dbReference>
<dbReference type="PROSITE" id="PS50088">
    <property type="entry name" value="ANK_REPEAT"/>
    <property type="match status" value="4"/>
</dbReference>
<evidence type="ECO:0000256" key="6">
    <source>
        <dbReference type="ARBA" id="ARBA00072197"/>
    </source>
</evidence>
<feature type="repeat" description="ANK" evidence="8">
    <location>
        <begin position="90"/>
        <end position="122"/>
    </location>
</feature>
<proteinExistence type="evidence at transcript level"/>
<evidence type="ECO:0000313" key="9">
    <source>
        <dbReference type="EMBL" id="CAB3245708.1"/>
    </source>
</evidence>
<gene>
    <name evidence="9" type="primary">Fem1b</name>
</gene>
<dbReference type="AlphaFoldDB" id="A0A6F9DDL6"/>
<evidence type="ECO:0000256" key="4">
    <source>
        <dbReference type="ARBA" id="ARBA00023043"/>
    </source>
</evidence>
<keyword evidence="2" id="KW-0677">Repeat</keyword>
<feature type="repeat" description="ANK" evidence="8">
    <location>
        <begin position="574"/>
        <end position="614"/>
    </location>
</feature>
<feature type="repeat" description="ANK" evidence="8">
    <location>
        <begin position="123"/>
        <end position="155"/>
    </location>
</feature>
<organism evidence="9">
    <name type="scientific">Phallusia mammillata</name>
    <dbReference type="NCBI Taxonomy" id="59560"/>
    <lineage>
        <taxon>Eukaryota</taxon>
        <taxon>Metazoa</taxon>
        <taxon>Chordata</taxon>
        <taxon>Tunicata</taxon>
        <taxon>Ascidiacea</taxon>
        <taxon>Phlebobranchia</taxon>
        <taxon>Ascidiidae</taxon>
        <taxon>Phallusia</taxon>
    </lineage>
</organism>
<dbReference type="EMBL" id="LR785153">
    <property type="protein sequence ID" value="CAB3245708.1"/>
    <property type="molecule type" value="mRNA"/>
</dbReference>
<sequence length="670" mass="74948">MSTEDNYEAILEGCRSGKILVVAACLIEAGKNKDDLIKKKFTSCDGEIYSPFLAAVRNGHARLVNLLLEKFEVKPGDHFGTLNFDGYLIEHVSPLWCAAACGNLPIVKSLLEFGAEVNETTSSNSTPLRAACFHGNLAVVTHLMENGADPNITNKYKNTCLMVSSYCGNLEVVEYLLKQNIDFDKQASCGGTALHFACESNRLACVKALVSAGCSINIKNKSNLTAGMVAADSCRTDVIEYFTKLDGVNTETQIMLLELLGTSFANDKECYDLNKTYHYLFLALLLRQKEHIEKEVMPPVSAYNNRRECQTIGELQKIADKQDAIHMEALIVRERILGVTCPELVHPIVYRGAVYADGLQFNRCIGLWKRSLQLRQLNERAAHNDLLRFAEVFSQMILLGERIDTADLLIVVESCITELKRAQRDIDIRKQVVAAMKTPSPEKELTPQDLCKKFELQEKCEHCGLIKEIEEVEASVSSAWNRIKVNLSTFLYLTTIVCKVTSNPDDLHQFGKLIYRYLKNEIRDDKGNSLLHMAVSSNTHVDDFHVKDVCQFPNADTAKFLLDCGANPNARNLKGNTPLHIIVQYDKPISDFITLHRIIMHLLNQGAHYDVSNGERKTPLELSTTGVAEVIVKTQTQVTLKCLAARAIRNHSIPYSGKVPSFLNEFIDMH</sequence>
<protein>
    <recommendedName>
        <fullName evidence="6">Protein fem-1 homolog B</fullName>
    </recommendedName>
    <alternativeName>
        <fullName evidence="7">FEM1-beta</fullName>
    </alternativeName>
</protein>
<evidence type="ECO:0000256" key="1">
    <source>
        <dbReference type="ARBA" id="ARBA00004906"/>
    </source>
</evidence>
<evidence type="ECO:0000256" key="8">
    <source>
        <dbReference type="PROSITE-ProRule" id="PRU00023"/>
    </source>
</evidence>
<evidence type="ECO:0000256" key="7">
    <source>
        <dbReference type="ARBA" id="ARBA00076407"/>
    </source>
</evidence>
<keyword evidence="3" id="KW-0833">Ubl conjugation pathway</keyword>
<reference evidence="9" key="1">
    <citation type="submission" date="2020-04" db="EMBL/GenBank/DDBJ databases">
        <authorList>
            <person name="Neveu A P."/>
        </authorList>
    </citation>
    <scope>NUCLEOTIDE SEQUENCE</scope>
    <source>
        <tissue evidence="9">Whole embryo</tissue>
    </source>
</reference>
<keyword evidence="4 8" id="KW-0040">ANK repeat</keyword>
<dbReference type="Pfam" id="PF12796">
    <property type="entry name" value="Ank_2"/>
    <property type="match status" value="1"/>
</dbReference>
<evidence type="ECO:0000256" key="5">
    <source>
        <dbReference type="ARBA" id="ARBA00038500"/>
    </source>
</evidence>
<accession>A0A6F9DDL6</accession>
<dbReference type="InterPro" id="IPR036770">
    <property type="entry name" value="Ankyrin_rpt-contain_sf"/>
</dbReference>
<dbReference type="PROSITE" id="PS50297">
    <property type="entry name" value="ANK_REP_REGION"/>
    <property type="match status" value="3"/>
</dbReference>
<comment type="similarity">
    <text evidence="5">Belongs to the fem-1 family.</text>
</comment>
<name>A0A6F9DDL6_9ASCI</name>
<dbReference type="SUPFAM" id="SSF48403">
    <property type="entry name" value="Ankyrin repeat"/>
    <property type="match status" value="2"/>
</dbReference>
<dbReference type="PANTHER" id="PTHR24173">
    <property type="entry name" value="ANKYRIN REPEAT CONTAINING"/>
    <property type="match status" value="1"/>
</dbReference>
<evidence type="ECO:0000256" key="3">
    <source>
        <dbReference type="ARBA" id="ARBA00022786"/>
    </source>
</evidence>
<feature type="repeat" description="ANK" evidence="8">
    <location>
        <begin position="189"/>
        <end position="221"/>
    </location>
</feature>
<comment type="pathway">
    <text evidence="1">Protein modification; protein ubiquitination.</text>
</comment>
<dbReference type="InterPro" id="IPR002110">
    <property type="entry name" value="Ankyrin_rpt"/>
</dbReference>